<dbReference type="RefSeq" id="XP_018263740.2">
    <property type="nucleotide sequence ID" value="XM_018406932.2"/>
</dbReference>
<dbReference type="KEGG" id="kdj:28967312"/>
<organism evidence="4 5">
    <name type="scientific">Kwoniella dejecticola CBS 10117</name>
    <dbReference type="NCBI Taxonomy" id="1296121"/>
    <lineage>
        <taxon>Eukaryota</taxon>
        <taxon>Fungi</taxon>
        <taxon>Dikarya</taxon>
        <taxon>Basidiomycota</taxon>
        <taxon>Agaricomycotina</taxon>
        <taxon>Tremellomycetes</taxon>
        <taxon>Tremellales</taxon>
        <taxon>Cryptococcaceae</taxon>
        <taxon>Kwoniella</taxon>
    </lineage>
</organism>
<dbReference type="Pfam" id="PF02179">
    <property type="entry name" value="BAG"/>
    <property type="match status" value="1"/>
</dbReference>
<dbReference type="Gene3D" id="3.10.20.90">
    <property type="entry name" value="Phosphatidylinositol 3-kinase Catalytic Subunit, Chain A, domain 1"/>
    <property type="match status" value="1"/>
</dbReference>
<protein>
    <recommendedName>
        <fullName evidence="6">Ubiquitin-like domain-containing protein</fullName>
    </recommendedName>
</protein>
<dbReference type="SUPFAM" id="SSF63491">
    <property type="entry name" value="BAG domain"/>
    <property type="match status" value="1"/>
</dbReference>
<dbReference type="SMART" id="SM00213">
    <property type="entry name" value="UBQ"/>
    <property type="match status" value="1"/>
</dbReference>
<dbReference type="PANTHER" id="PTHR12329:SF16">
    <property type="entry name" value="BAG FAMILY MOLECULAR CHAPERONE REGULATOR 1"/>
    <property type="match status" value="1"/>
</dbReference>
<dbReference type="PANTHER" id="PTHR12329">
    <property type="entry name" value="BCL2-ASSOCIATED ATHANOGENE"/>
    <property type="match status" value="1"/>
</dbReference>
<sequence length="297" mass="33030">MTFLHLVPVPFTQSLPIRRQAYLKKGSFPRSELSQYNEIDVKVSSITDTFLIAFLFGQSLTVSFFNPFRRARVEREEGKILIQVKWGRERFNIPIPSPSLTPLSTLLATLSSQTGLPLDQLKLIYKGAVLKDPSLTLSSYGIDDGSTLVLIGKGGDVPAPTSTSNSTSTKPNGVGVPIKKKVVQPETDQESVLVEWINHLVDNLLQPLIPSILTFISQTHPNATNRPKVIPKFEVLQKEHARLSETLLKALLDLDGVNINNSEWNDARQARKMGVKQIQGELNRVDEAWGERKRIGG</sequence>
<dbReference type="AlphaFoldDB" id="A0AAJ8MH16"/>
<name>A0AAJ8MH16_9TREE</name>
<gene>
    <name evidence="4" type="ORF">I303_103591</name>
</gene>
<dbReference type="InterPro" id="IPR003103">
    <property type="entry name" value="BAG_domain"/>
</dbReference>
<dbReference type="GO" id="GO:0016020">
    <property type="term" value="C:membrane"/>
    <property type="evidence" value="ECO:0007669"/>
    <property type="project" value="TreeGrafter"/>
</dbReference>
<dbReference type="SUPFAM" id="SSF54236">
    <property type="entry name" value="Ubiquitin-like"/>
    <property type="match status" value="1"/>
</dbReference>
<dbReference type="Pfam" id="PF00240">
    <property type="entry name" value="ubiquitin"/>
    <property type="match status" value="1"/>
</dbReference>
<dbReference type="InterPro" id="IPR039773">
    <property type="entry name" value="BAG_chaperone_regulator"/>
</dbReference>
<dbReference type="InterPro" id="IPR036533">
    <property type="entry name" value="BAG_dom_sf"/>
</dbReference>
<keyword evidence="1" id="KW-0143">Chaperone</keyword>
<evidence type="ECO:0000313" key="4">
    <source>
        <dbReference type="EMBL" id="WWC61013.1"/>
    </source>
</evidence>
<dbReference type="GO" id="GO:0005829">
    <property type="term" value="C:cytosol"/>
    <property type="evidence" value="ECO:0007669"/>
    <property type="project" value="TreeGrafter"/>
</dbReference>
<dbReference type="PROSITE" id="PS50053">
    <property type="entry name" value="UBIQUITIN_2"/>
    <property type="match status" value="1"/>
</dbReference>
<evidence type="ECO:0008006" key="6">
    <source>
        <dbReference type="Google" id="ProtNLM"/>
    </source>
</evidence>
<keyword evidence="5" id="KW-1185">Reference proteome</keyword>
<dbReference type="GO" id="GO:0050821">
    <property type="term" value="P:protein stabilization"/>
    <property type="evidence" value="ECO:0007669"/>
    <property type="project" value="TreeGrafter"/>
</dbReference>
<accession>A0AAJ8MH16</accession>
<dbReference type="PROSITE" id="PS51035">
    <property type="entry name" value="BAG"/>
    <property type="match status" value="1"/>
</dbReference>
<evidence type="ECO:0000256" key="1">
    <source>
        <dbReference type="ARBA" id="ARBA00023186"/>
    </source>
</evidence>
<proteinExistence type="predicted"/>
<reference evidence="4" key="2">
    <citation type="submission" date="2024-02" db="EMBL/GenBank/DDBJ databases">
        <title>Comparative genomics of Cryptococcus and Kwoniella reveals pathogenesis evolution and contrasting modes of karyotype evolution via chromosome fusion or intercentromeric recombination.</title>
        <authorList>
            <person name="Coelho M.A."/>
            <person name="David-Palma M."/>
            <person name="Shea T."/>
            <person name="Bowers K."/>
            <person name="McGinley-Smith S."/>
            <person name="Mohammad A.W."/>
            <person name="Gnirke A."/>
            <person name="Yurkov A.M."/>
            <person name="Nowrousian M."/>
            <person name="Sun S."/>
            <person name="Cuomo C.A."/>
            <person name="Heitman J."/>
        </authorList>
    </citation>
    <scope>NUCLEOTIDE SEQUENCE</scope>
    <source>
        <strain evidence="4">CBS 10117</strain>
    </source>
</reference>
<reference evidence="4" key="1">
    <citation type="submission" date="2013-07" db="EMBL/GenBank/DDBJ databases">
        <authorList>
            <consortium name="The Broad Institute Genome Sequencing Platform"/>
            <person name="Cuomo C."/>
            <person name="Litvintseva A."/>
            <person name="Chen Y."/>
            <person name="Heitman J."/>
            <person name="Sun S."/>
            <person name="Springer D."/>
            <person name="Dromer F."/>
            <person name="Young S.K."/>
            <person name="Zeng Q."/>
            <person name="Gargeya S."/>
            <person name="Fitzgerald M."/>
            <person name="Abouelleil A."/>
            <person name="Alvarado L."/>
            <person name="Berlin A.M."/>
            <person name="Chapman S.B."/>
            <person name="Dewar J."/>
            <person name="Goldberg J."/>
            <person name="Griggs A."/>
            <person name="Gujja S."/>
            <person name="Hansen M."/>
            <person name="Howarth C."/>
            <person name="Imamovic A."/>
            <person name="Larimer J."/>
            <person name="McCowan C."/>
            <person name="Murphy C."/>
            <person name="Pearson M."/>
            <person name="Priest M."/>
            <person name="Roberts A."/>
            <person name="Saif S."/>
            <person name="Shea T."/>
            <person name="Sykes S."/>
            <person name="Wortman J."/>
            <person name="Nusbaum C."/>
            <person name="Birren B."/>
        </authorList>
    </citation>
    <scope>NUCLEOTIDE SEQUENCE</scope>
    <source>
        <strain evidence="4">CBS 10117</strain>
    </source>
</reference>
<feature type="domain" description="BAG" evidence="3">
    <location>
        <begin position="234"/>
        <end position="289"/>
    </location>
</feature>
<feature type="domain" description="Ubiquitin-like" evidence="2">
    <location>
        <begin position="96"/>
        <end position="153"/>
    </location>
</feature>
<dbReference type="Proteomes" id="UP000078595">
    <property type="component" value="Chromosome 4"/>
</dbReference>
<evidence type="ECO:0000259" key="3">
    <source>
        <dbReference type="PROSITE" id="PS51035"/>
    </source>
</evidence>
<dbReference type="GO" id="GO:0005634">
    <property type="term" value="C:nucleus"/>
    <property type="evidence" value="ECO:0007669"/>
    <property type="project" value="TreeGrafter"/>
</dbReference>
<dbReference type="EMBL" id="CP144533">
    <property type="protein sequence ID" value="WWC61013.1"/>
    <property type="molecule type" value="Genomic_DNA"/>
</dbReference>
<dbReference type="GO" id="GO:0000774">
    <property type="term" value="F:adenyl-nucleotide exchange factor activity"/>
    <property type="evidence" value="ECO:0007669"/>
    <property type="project" value="TreeGrafter"/>
</dbReference>
<dbReference type="InterPro" id="IPR000626">
    <property type="entry name" value="Ubiquitin-like_dom"/>
</dbReference>
<evidence type="ECO:0000313" key="5">
    <source>
        <dbReference type="Proteomes" id="UP000078595"/>
    </source>
</evidence>
<dbReference type="GeneID" id="28967312"/>
<dbReference type="InterPro" id="IPR029071">
    <property type="entry name" value="Ubiquitin-like_domsf"/>
</dbReference>
<dbReference type="GO" id="GO:0051087">
    <property type="term" value="F:protein-folding chaperone binding"/>
    <property type="evidence" value="ECO:0007669"/>
    <property type="project" value="InterPro"/>
</dbReference>
<evidence type="ECO:0000259" key="2">
    <source>
        <dbReference type="PROSITE" id="PS50053"/>
    </source>
</evidence>
<dbReference type="Gene3D" id="1.20.58.120">
    <property type="entry name" value="BAG domain"/>
    <property type="match status" value="1"/>
</dbReference>